<dbReference type="OrthoDB" id="2440855at2759"/>
<organism evidence="1 2">
    <name type="scientific">Ambispora gerdemannii</name>
    <dbReference type="NCBI Taxonomy" id="144530"/>
    <lineage>
        <taxon>Eukaryota</taxon>
        <taxon>Fungi</taxon>
        <taxon>Fungi incertae sedis</taxon>
        <taxon>Mucoromycota</taxon>
        <taxon>Glomeromycotina</taxon>
        <taxon>Glomeromycetes</taxon>
        <taxon>Archaeosporales</taxon>
        <taxon>Ambisporaceae</taxon>
        <taxon>Ambispora</taxon>
    </lineage>
</organism>
<protein>
    <submittedName>
        <fullName evidence="1">3357_t:CDS:1</fullName>
    </submittedName>
</protein>
<dbReference type="EMBL" id="CAJVPL010001335">
    <property type="protein sequence ID" value="CAG8565647.1"/>
    <property type="molecule type" value="Genomic_DNA"/>
</dbReference>
<proteinExistence type="predicted"/>
<reference evidence="1" key="1">
    <citation type="submission" date="2021-06" db="EMBL/GenBank/DDBJ databases">
        <authorList>
            <person name="Kallberg Y."/>
            <person name="Tangrot J."/>
            <person name="Rosling A."/>
        </authorList>
    </citation>
    <scope>NUCLEOTIDE SEQUENCE</scope>
    <source>
        <strain evidence="1">MT106</strain>
    </source>
</reference>
<name>A0A9N9FYW2_9GLOM</name>
<evidence type="ECO:0000313" key="2">
    <source>
        <dbReference type="Proteomes" id="UP000789831"/>
    </source>
</evidence>
<comment type="caution">
    <text evidence="1">The sequence shown here is derived from an EMBL/GenBank/DDBJ whole genome shotgun (WGS) entry which is preliminary data.</text>
</comment>
<keyword evidence="2" id="KW-1185">Reference proteome</keyword>
<dbReference type="AlphaFoldDB" id="A0A9N9FYW2"/>
<gene>
    <name evidence="1" type="ORF">AGERDE_LOCUS7375</name>
</gene>
<sequence>MKLDFSSNTKFTYDHAPELLKLIIQEQNSLNESNNEFMLSKDSIDSEISIVNYSAFLSVSCMFNAAGHMVHSADVKNARWGLFIENLKLPSFLGIDF</sequence>
<accession>A0A9N9FYW2</accession>
<evidence type="ECO:0000313" key="1">
    <source>
        <dbReference type="EMBL" id="CAG8565647.1"/>
    </source>
</evidence>
<dbReference type="Proteomes" id="UP000789831">
    <property type="component" value="Unassembled WGS sequence"/>
</dbReference>